<feature type="compositionally biased region" description="Low complexity" evidence="1">
    <location>
        <begin position="207"/>
        <end position="224"/>
    </location>
</feature>
<organism evidence="3 4">
    <name type="scientific">Remersonia thermophila</name>
    <dbReference type="NCBI Taxonomy" id="72144"/>
    <lineage>
        <taxon>Eukaryota</taxon>
        <taxon>Fungi</taxon>
        <taxon>Dikarya</taxon>
        <taxon>Ascomycota</taxon>
        <taxon>Pezizomycotina</taxon>
        <taxon>Sordariomycetes</taxon>
        <taxon>Sordariomycetidae</taxon>
        <taxon>Sordariales</taxon>
        <taxon>Sordariales incertae sedis</taxon>
        <taxon>Remersonia</taxon>
    </lineage>
</organism>
<proteinExistence type="predicted"/>
<comment type="caution">
    <text evidence="3">The sequence shown here is derived from an EMBL/GenBank/DDBJ whole genome shotgun (WGS) entry which is preliminary data.</text>
</comment>
<dbReference type="Proteomes" id="UP001600064">
    <property type="component" value="Unassembled WGS sequence"/>
</dbReference>
<accession>A0ABR4DDF1</accession>
<evidence type="ECO:0000313" key="4">
    <source>
        <dbReference type="Proteomes" id="UP001600064"/>
    </source>
</evidence>
<dbReference type="PANTHER" id="PTHR35393">
    <property type="entry name" value="CHROMOSOME 1, WHOLE GENOME SHOTGUN SEQUENCE"/>
    <property type="match status" value="1"/>
</dbReference>
<feature type="region of interest" description="Disordered" evidence="1">
    <location>
        <begin position="128"/>
        <end position="170"/>
    </location>
</feature>
<dbReference type="Pfam" id="PF24840">
    <property type="entry name" value="NTF2_SigF"/>
    <property type="match status" value="1"/>
</dbReference>
<sequence length="350" mass="37063">MENPAREIESVVRSLTQGSPDEQRNAIYRYYAPGAAFEHPFCRVPSFKGVHVPGIGNVDSRALIAAIYRWYKILSPGTRLSIDSCAHDPQTQTLYLSLTQTFSIRFLPFHRAPVRLTSVLHLAEAPPATPAAPSAAAAPAAASATGASSPGDGDDHATMVHPTPPPPYDAAQEKLHAVQEGAEPSYAAVTAGDASASPPRGKRRRSSSASASASGRAKTGAKPGAAGGEEERGKGQEKKAQRWVIEAQWDFYTAPDQARLVAGVSPASAVIGVLQLVSMAWCVAAAAAAERVLGMLRPVEAFVVAGWEYLRLVAHLLWNSALGEMRTRVEGSRGRRVKGSGKEKKAGGRI</sequence>
<dbReference type="EMBL" id="JAZGUE010000004">
    <property type="protein sequence ID" value="KAL2267659.1"/>
    <property type="molecule type" value="Genomic_DNA"/>
</dbReference>
<dbReference type="PANTHER" id="PTHR35393:SF1">
    <property type="entry name" value="SNOAL-LIKE DOMAIN-CONTAINING PROTEIN"/>
    <property type="match status" value="1"/>
</dbReference>
<protein>
    <recommendedName>
        <fullName evidence="2">SigF-like NTF2-like domain-containing protein</fullName>
    </recommendedName>
</protein>
<feature type="compositionally biased region" description="Low complexity" evidence="1">
    <location>
        <begin position="131"/>
        <end position="151"/>
    </location>
</feature>
<name>A0ABR4DDF1_9PEZI</name>
<feature type="domain" description="SigF-like NTF2-like" evidence="2">
    <location>
        <begin position="1"/>
        <end position="124"/>
    </location>
</feature>
<feature type="compositionally biased region" description="Basic and acidic residues" evidence="1">
    <location>
        <begin position="229"/>
        <end position="239"/>
    </location>
</feature>
<feature type="region of interest" description="Disordered" evidence="1">
    <location>
        <begin position="183"/>
        <end position="239"/>
    </location>
</feature>
<evidence type="ECO:0000256" key="1">
    <source>
        <dbReference type="SAM" id="MobiDB-lite"/>
    </source>
</evidence>
<evidence type="ECO:0000313" key="3">
    <source>
        <dbReference type="EMBL" id="KAL2267659.1"/>
    </source>
</evidence>
<keyword evidence="4" id="KW-1185">Reference proteome</keyword>
<gene>
    <name evidence="3" type="ORF">VTJ83DRAFT_4936</name>
</gene>
<evidence type="ECO:0000259" key="2">
    <source>
        <dbReference type="Pfam" id="PF24840"/>
    </source>
</evidence>
<dbReference type="GeneID" id="98126124"/>
<dbReference type="RefSeq" id="XP_070866386.1">
    <property type="nucleotide sequence ID" value="XM_071011480.1"/>
</dbReference>
<reference evidence="3 4" key="1">
    <citation type="journal article" date="2024" name="Commun. Biol.">
        <title>Comparative genomic analysis of thermophilic fungi reveals convergent evolutionary adaptations and gene losses.</title>
        <authorList>
            <person name="Steindorff A.S."/>
            <person name="Aguilar-Pontes M.V."/>
            <person name="Robinson A.J."/>
            <person name="Andreopoulos B."/>
            <person name="LaButti K."/>
            <person name="Kuo A."/>
            <person name="Mondo S."/>
            <person name="Riley R."/>
            <person name="Otillar R."/>
            <person name="Haridas S."/>
            <person name="Lipzen A."/>
            <person name="Grimwood J."/>
            <person name="Schmutz J."/>
            <person name="Clum A."/>
            <person name="Reid I.D."/>
            <person name="Moisan M.C."/>
            <person name="Butler G."/>
            <person name="Nguyen T.T.M."/>
            <person name="Dewar K."/>
            <person name="Conant G."/>
            <person name="Drula E."/>
            <person name="Henrissat B."/>
            <person name="Hansel C."/>
            <person name="Singer S."/>
            <person name="Hutchinson M.I."/>
            <person name="de Vries R.P."/>
            <person name="Natvig D.O."/>
            <person name="Powell A.J."/>
            <person name="Tsang A."/>
            <person name="Grigoriev I.V."/>
        </authorList>
    </citation>
    <scope>NUCLEOTIDE SEQUENCE [LARGE SCALE GENOMIC DNA]</scope>
    <source>
        <strain evidence="3 4">ATCC 22073</strain>
    </source>
</reference>
<dbReference type="InterPro" id="IPR057514">
    <property type="entry name" value="NTF2_SigF"/>
</dbReference>